<evidence type="ECO:0000256" key="7">
    <source>
        <dbReference type="ARBA" id="ARBA00022840"/>
    </source>
</evidence>
<proteinExistence type="predicted"/>
<feature type="region of interest" description="Disordered" evidence="8">
    <location>
        <begin position="138"/>
        <end position="157"/>
    </location>
</feature>
<organism evidence="10">
    <name type="scientific">Oppiella nova</name>
    <dbReference type="NCBI Taxonomy" id="334625"/>
    <lineage>
        <taxon>Eukaryota</taxon>
        <taxon>Metazoa</taxon>
        <taxon>Ecdysozoa</taxon>
        <taxon>Arthropoda</taxon>
        <taxon>Chelicerata</taxon>
        <taxon>Arachnida</taxon>
        <taxon>Acari</taxon>
        <taxon>Acariformes</taxon>
        <taxon>Sarcoptiformes</taxon>
        <taxon>Oribatida</taxon>
        <taxon>Brachypylina</taxon>
        <taxon>Oppioidea</taxon>
        <taxon>Oppiidae</taxon>
        <taxon>Oppiella</taxon>
    </lineage>
</organism>
<feature type="domain" description="UBC core" evidence="9">
    <location>
        <begin position="2"/>
        <end position="155"/>
    </location>
</feature>
<dbReference type="FunFam" id="3.10.110.10:FF:000101">
    <property type="entry name" value="Ubiquitin-conjugating enzyme E2 D2"/>
    <property type="match status" value="1"/>
</dbReference>
<dbReference type="GO" id="GO:0061631">
    <property type="term" value="F:ubiquitin conjugating enzyme activity"/>
    <property type="evidence" value="ECO:0007669"/>
    <property type="project" value="UniProtKB-EC"/>
</dbReference>
<dbReference type="EMBL" id="OC921879">
    <property type="protein sequence ID" value="CAD7653751.1"/>
    <property type="molecule type" value="Genomic_DNA"/>
</dbReference>
<evidence type="ECO:0000256" key="5">
    <source>
        <dbReference type="ARBA" id="ARBA00022741"/>
    </source>
</evidence>
<dbReference type="InterPro" id="IPR016135">
    <property type="entry name" value="UBQ-conjugating_enzyme/RWD"/>
</dbReference>
<evidence type="ECO:0000313" key="10">
    <source>
        <dbReference type="EMBL" id="CAD7653751.1"/>
    </source>
</evidence>
<dbReference type="Pfam" id="PF00179">
    <property type="entry name" value="UQ_con"/>
    <property type="match status" value="1"/>
</dbReference>
<dbReference type="PANTHER" id="PTHR24068">
    <property type="entry name" value="UBIQUITIN-CONJUGATING ENZYME E2"/>
    <property type="match status" value="1"/>
</dbReference>
<gene>
    <name evidence="10" type="ORF">ONB1V03_LOCUS10404</name>
</gene>
<evidence type="ECO:0000256" key="3">
    <source>
        <dbReference type="ARBA" id="ARBA00012486"/>
    </source>
</evidence>
<evidence type="ECO:0000256" key="2">
    <source>
        <dbReference type="ARBA" id="ARBA00004906"/>
    </source>
</evidence>
<dbReference type="AlphaFoldDB" id="A0A7R9QQ59"/>
<keyword evidence="11" id="KW-1185">Reference proteome</keyword>
<dbReference type="PROSITE" id="PS50127">
    <property type="entry name" value="UBC_2"/>
    <property type="match status" value="1"/>
</dbReference>
<keyword evidence="5" id="KW-0547">Nucleotide-binding</keyword>
<evidence type="ECO:0000256" key="8">
    <source>
        <dbReference type="SAM" id="MobiDB-lite"/>
    </source>
</evidence>
<evidence type="ECO:0000259" key="9">
    <source>
        <dbReference type="PROSITE" id="PS50127"/>
    </source>
</evidence>
<dbReference type="EMBL" id="CAJPVJ010007054">
    <property type="protein sequence ID" value="CAG2170938.1"/>
    <property type="molecule type" value="Genomic_DNA"/>
</dbReference>
<accession>A0A7R9QQ59</accession>
<name>A0A7R9QQ59_9ACAR</name>
<keyword evidence="7" id="KW-0067">ATP-binding</keyword>
<evidence type="ECO:0000313" key="11">
    <source>
        <dbReference type="Proteomes" id="UP000728032"/>
    </source>
</evidence>
<dbReference type="GO" id="GO:0005524">
    <property type="term" value="F:ATP binding"/>
    <property type="evidence" value="ECO:0007669"/>
    <property type="project" value="UniProtKB-KW"/>
</dbReference>
<sequence>MSALKRINKEVHELRTDPPPGCTAGPLTPNTDPFLWEATIAGPPDSPYESGVFKLSIQFPREYPFKPPHVSMTTRVYHPNILSNGICLDTLKTQWSSALTIAKPNPDDPLAPNVAHVYRTDPLKFNRTAKQYTQQYAKPPVPANQGIESAGSGGTVM</sequence>
<dbReference type="SMART" id="SM00212">
    <property type="entry name" value="UBCc"/>
    <property type="match status" value="1"/>
</dbReference>
<dbReference type="GO" id="GO:0006511">
    <property type="term" value="P:ubiquitin-dependent protein catabolic process"/>
    <property type="evidence" value="ECO:0007669"/>
    <property type="project" value="UniProtKB-ARBA"/>
</dbReference>
<reference evidence="10" key="1">
    <citation type="submission" date="2020-11" db="EMBL/GenBank/DDBJ databases">
        <authorList>
            <person name="Tran Van P."/>
        </authorList>
    </citation>
    <scope>NUCLEOTIDE SEQUENCE</scope>
</reference>
<dbReference type="EC" id="2.3.2.23" evidence="3"/>
<dbReference type="OrthoDB" id="6406599at2759"/>
<evidence type="ECO:0000256" key="4">
    <source>
        <dbReference type="ARBA" id="ARBA00022679"/>
    </source>
</evidence>
<dbReference type="Gene3D" id="3.10.110.10">
    <property type="entry name" value="Ubiquitin Conjugating Enzyme"/>
    <property type="match status" value="1"/>
</dbReference>
<protein>
    <recommendedName>
        <fullName evidence="3">E2 ubiquitin-conjugating enzyme</fullName>
        <ecNumber evidence="3">2.3.2.23</ecNumber>
    </recommendedName>
</protein>
<keyword evidence="6" id="KW-0833">Ubl conjugation pathway</keyword>
<comment type="catalytic activity">
    <reaction evidence="1">
        <text>S-ubiquitinyl-[E1 ubiquitin-activating enzyme]-L-cysteine + [E2 ubiquitin-conjugating enzyme]-L-cysteine = [E1 ubiquitin-activating enzyme]-L-cysteine + S-ubiquitinyl-[E2 ubiquitin-conjugating enzyme]-L-cysteine.</text>
        <dbReference type="EC" id="2.3.2.23"/>
    </reaction>
</comment>
<dbReference type="Proteomes" id="UP000728032">
    <property type="component" value="Unassembled WGS sequence"/>
</dbReference>
<evidence type="ECO:0000256" key="6">
    <source>
        <dbReference type="ARBA" id="ARBA00022786"/>
    </source>
</evidence>
<comment type="pathway">
    <text evidence="2">Protein modification; protein ubiquitination.</text>
</comment>
<dbReference type="InterPro" id="IPR000608">
    <property type="entry name" value="UBC"/>
</dbReference>
<dbReference type="SUPFAM" id="SSF54495">
    <property type="entry name" value="UBC-like"/>
    <property type="match status" value="1"/>
</dbReference>
<keyword evidence="4" id="KW-0808">Transferase</keyword>
<evidence type="ECO:0000256" key="1">
    <source>
        <dbReference type="ARBA" id="ARBA00000485"/>
    </source>
</evidence>